<dbReference type="Pfam" id="PF00313">
    <property type="entry name" value="CSD"/>
    <property type="match status" value="1"/>
</dbReference>
<dbReference type="PROSITE" id="PS00352">
    <property type="entry name" value="CSD_1"/>
    <property type="match status" value="1"/>
</dbReference>
<gene>
    <name evidence="5" type="ORF">IV68_GL001052</name>
</gene>
<dbReference type="RefSeq" id="WP_022791704.1">
    <property type="nucleotide sequence ID" value="NZ_ATUU01000003.1"/>
</dbReference>
<dbReference type="STRING" id="1123500.GCA_000420365_00947"/>
<dbReference type="Proteomes" id="UP000051296">
    <property type="component" value="Unassembled WGS sequence"/>
</dbReference>
<reference evidence="5 6" key="1">
    <citation type="journal article" date="2015" name="Genome Announc.">
        <title>Expanding the biotechnology potential of lactobacilli through comparative genomics of 213 strains and associated genera.</title>
        <authorList>
            <person name="Sun Z."/>
            <person name="Harris H.M."/>
            <person name="McCann A."/>
            <person name="Guo C."/>
            <person name="Argimon S."/>
            <person name="Zhang W."/>
            <person name="Yang X."/>
            <person name="Jeffery I.B."/>
            <person name="Cooney J.C."/>
            <person name="Kagawa T.F."/>
            <person name="Liu W."/>
            <person name="Song Y."/>
            <person name="Salvetti E."/>
            <person name="Wrobel A."/>
            <person name="Rasinkangas P."/>
            <person name="Parkhill J."/>
            <person name="Rea M.C."/>
            <person name="O'Sullivan O."/>
            <person name="Ritari J."/>
            <person name="Douillard F.P."/>
            <person name="Paul Ross R."/>
            <person name="Yang R."/>
            <person name="Briner A.E."/>
            <person name="Felis G.E."/>
            <person name="de Vos W.M."/>
            <person name="Barrangou R."/>
            <person name="Klaenhammer T.R."/>
            <person name="Caufield P.W."/>
            <person name="Cui Y."/>
            <person name="Zhang H."/>
            <person name="O'Toole P.W."/>
        </authorList>
    </citation>
    <scope>NUCLEOTIDE SEQUENCE [LARGE SCALE GENOMIC DNA]</scope>
    <source>
        <strain evidence="5 6">DSM 20190</strain>
    </source>
</reference>
<dbReference type="OrthoDB" id="9805039at2"/>
<evidence type="ECO:0000256" key="1">
    <source>
        <dbReference type="ARBA" id="ARBA00004496"/>
    </source>
</evidence>
<comment type="subcellular location">
    <subcellularLocation>
        <location evidence="1 3">Cytoplasm</location>
    </subcellularLocation>
</comment>
<dbReference type="InterPro" id="IPR012340">
    <property type="entry name" value="NA-bd_OB-fold"/>
</dbReference>
<protein>
    <recommendedName>
        <fullName evidence="4">CSD domain-containing protein</fullName>
    </recommendedName>
</protein>
<evidence type="ECO:0000259" key="4">
    <source>
        <dbReference type="PROSITE" id="PS51857"/>
    </source>
</evidence>
<dbReference type="eggNOG" id="COG1278">
    <property type="taxonomic scope" value="Bacteria"/>
</dbReference>
<dbReference type="InterPro" id="IPR019844">
    <property type="entry name" value="CSD_CS"/>
</dbReference>
<comment type="caution">
    <text evidence="5">The sequence shown here is derived from an EMBL/GenBank/DDBJ whole genome shotgun (WGS) entry which is preliminary data.</text>
</comment>
<feature type="domain" description="CSD" evidence="4">
    <location>
        <begin position="3"/>
        <end position="67"/>
    </location>
</feature>
<dbReference type="InParanoid" id="A0A0R2FTT0"/>
<dbReference type="SUPFAM" id="SSF50249">
    <property type="entry name" value="Nucleic acid-binding proteins"/>
    <property type="match status" value="1"/>
</dbReference>
<dbReference type="InterPro" id="IPR012156">
    <property type="entry name" value="Cold_shock_CspA"/>
</dbReference>
<keyword evidence="6" id="KW-1185">Reference proteome</keyword>
<accession>A0A0R2FTT0</accession>
<proteinExistence type="predicted"/>
<evidence type="ECO:0000256" key="2">
    <source>
        <dbReference type="ARBA" id="ARBA00022490"/>
    </source>
</evidence>
<dbReference type="InterPro" id="IPR011129">
    <property type="entry name" value="CSD"/>
</dbReference>
<dbReference type="Gene3D" id="2.40.50.140">
    <property type="entry name" value="Nucleic acid-binding proteins"/>
    <property type="match status" value="1"/>
</dbReference>
<dbReference type="AlphaFoldDB" id="A0A0R2FTT0"/>
<dbReference type="PRINTS" id="PR00050">
    <property type="entry name" value="COLDSHOCK"/>
</dbReference>
<dbReference type="PATRIC" id="fig|1123500.6.peg.1056"/>
<dbReference type="EMBL" id="JQAX01000003">
    <property type="protein sequence ID" value="KRN31794.1"/>
    <property type="molecule type" value="Genomic_DNA"/>
</dbReference>
<dbReference type="PIRSF" id="PIRSF002599">
    <property type="entry name" value="Cold_shock_A"/>
    <property type="match status" value="1"/>
</dbReference>
<organism evidence="5 6">
    <name type="scientific">Weissella halotolerans DSM 20190</name>
    <dbReference type="NCBI Taxonomy" id="1123500"/>
    <lineage>
        <taxon>Bacteria</taxon>
        <taxon>Bacillati</taxon>
        <taxon>Bacillota</taxon>
        <taxon>Bacilli</taxon>
        <taxon>Lactobacillales</taxon>
        <taxon>Lactobacillaceae</taxon>
        <taxon>Weissella</taxon>
    </lineage>
</organism>
<dbReference type="SMART" id="SM00357">
    <property type="entry name" value="CSP"/>
    <property type="match status" value="1"/>
</dbReference>
<name>A0A0R2FTT0_9LACO</name>
<evidence type="ECO:0000313" key="5">
    <source>
        <dbReference type="EMBL" id="KRN31794.1"/>
    </source>
</evidence>
<dbReference type="PROSITE" id="PS51857">
    <property type="entry name" value="CSD_2"/>
    <property type="match status" value="1"/>
</dbReference>
<dbReference type="InterPro" id="IPR002059">
    <property type="entry name" value="CSP_DNA-bd"/>
</dbReference>
<dbReference type="InterPro" id="IPR050181">
    <property type="entry name" value="Cold_shock_domain"/>
</dbReference>
<evidence type="ECO:0000313" key="6">
    <source>
        <dbReference type="Proteomes" id="UP000051296"/>
    </source>
</evidence>
<evidence type="ECO:0000256" key="3">
    <source>
        <dbReference type="RuleBase" id="RU000408"/>
    </source>
</evidence>
<dbReference type="GO" id="GO:0005737">
    <property type="term" value="C:cytoplasm"/>
    <property type="evidence" value="ECO:0007669"/>
    <property type="project" value="UniProtKB-SubCell"/>
</dbReference>
<dbReference type="GO" id="GO:0003676">
    <property type="term" value="F:nucleic acid binding"/>
    <property type="evidence" value="ECO:0007669"/>
    <property type="project" value="InterPro"/>
</dbReference>
<keyword evidence="2" id="KW-0963">Cytoplasm</keyword>
<sequence length="74" mass="8027">MEKLEGTVKIWNADQGFGFIELPDAQDVFVHYSGIVTPHVGDLVVGQPVTFVMVQGARGWQAAGVEPKEDGYHG</sequence>
<dbReference type="PANTHER" id="PTHR11544">
    <property type="entry name" value="COLD SHOCK DOMAIN CONTAINING PROTEINS"/>
    <property type="match status" value="1"/>
</dbReference>